<keyword evidence="2" id="KW-1185">Reference proteome</keyword>
<dbReference type="RefSeq" id="WP_129891315.1">
    <property type="nucleotide sequence ID" value="NZ_CP035758.1"/>
</dbReference>
<dbReference type="Proteomes" id="UP000290365">
    <property type="component" value="Chromosome"/>
</dbReference>
<dbReference type="EMBL" id="CP035758">
    <property type="protein sequence ID" value="QBD80250.1"/>
    <property type="molecule type" value="Genomic_DNA"/>
</dbReference>
<reference evidence="1 2" key="1">
    <citation type="submission" date="2019-01" db="EMBL/GenBank/DDBJ databases">
        <title>Ktedonosporobacter rubrisoli SCAWS-G2.</title>
        <authorList>
            <person name="Huang Y."/>
            <person name="Yan B."/>
        </authorList>
    </citation>
    <scope>NUCLEOTIDE SEQUENCE [LARGE SCALE GENOMIC DNA]</scope>
    <source>
        <strain evidence="1 2">SCAWS-G2</strain>
    </source>
</reference>
<organism evidence="1 2">
    <name type="scientific">Ktedonosporobacter rubrisoli</name>
    <dbReference type="NCBI Taxonomy" id="2509675"/>
    <lineage>
        <taxon>Bacteria</taxon>
        <taxon>Bacillati</taxon>
        <taxon>Chloroflexota</taxon>
        <taxon>Ktedonobacteria</taxon>
        <taxon>Ktedonobacterales</taxon>
        <taxon>Ktedonosporobacteraceae</taxon>
        <taxon>Ktedonosporobacter</taxon>
    </lineage>
</organism>
<sequence length="137" mass="15715">MNSQEPLITLYARPSELYAVEQVVRRYISMLEANLPPTGELNCVVARLQSFRRRYQGQLLPEKVRTKKKVVRECLLPIQASPTELLAFGTAVIGYERLLKVGKRPAQPALDILQRVLTFQKRYLDAQQATVFPHLHD</sequence>
<dbReference type="KEGG" id="kbs:EPA93_31445"/>
<evidence type="ECO:0000313" key="2">
    <source>
        <dbReference type="Proteomes" id="UP000290365"/>
    </source>
</evidence>
<evidence type="ECO:0000313" key="1">
    <source>
        <dbReference type="EMBL" id="QBD80250.1"/>
    </source>
</evidence>
<protein>
    <submittedName>
        <fullName evidence="1">Uncharacterized protein</fullName>
    </submittedName>
</protein>
<gene>
    <name evidence="1" type="ORF">EPA93_31445</name>
</gene>
<dbReference type="AlphaFoldDB" id="A0A4P6JXW9"/>
<name>A0A4P6JXW9_KTERU</name>
<accession>A0A4P6JXW9</accession>
<proteinExistence type="predicted"/>